<proteinExistence type="predicted"/>
<keyword evidence="2" id="KW-1185">Reference proteome</keyword>
<evidence type="ECO:0000313" key="2">
    <source>
        <dbReference type="Proteomes" id="UP000824469"/>
    </source>
</evidence>
<name>A0AA38BX84_TAXCH</name>
<feature type="non-terminal residue" evidence="1">
    <location>
        <position position="1"/>
    </location>
</feature>
<evidence type="ECO:0000313" key="1">
    <source>
        <dbReference type="EMBL" id="KAH9291060.1"/>
    </source>
</evidence>
<comment type="caution">
    <text evidence="1">The sequence shown here is derived from an EMBL/GenBank/DDBJ whole genome shotgun (WGS) entry which is preliminary data.</text>
</comment>
<dbReference type="AlphaFoldDB" id="A0AA38BX84"/>
<feature type="non-terminal residue" evidence="1">
    <location>
        <position position="50"/>
    </location>
</feature>
<protein>
    <submittedName>
        <fullName evidence="1">Uncharacterized protein</fullName>
    </submittedName>
</protein>
<sequence>FNMQDCKPLGVPVTLGTKLSISQFPSSPSEMEEKSRVPYQSAVGNLMYAM</sequence>
<dbReference type="EMBL" id="JAHRHJ020003813">
    <property type="protein sequence ID" value="KAH9291060.1"/>
    <property type="molecule type" value="Genomic_DNA"/>
</dbReference>
<gene>
    <name evidence="1" type="ORF">KI387_044631</name>
</gene>
<organism evidence="1 2">
    <name type="scientific">Taxus chinensis</name>
    <name type="common">Chinese yew</name>
    <name type="synonym">Taxus wallichiana var. chinensis</name>
    <dbReference type="NCBI Taxonomy" id="29808"/>
    <lineage>
        <taxon>Eukaryota</taxon>
        <taxon>Viridiplantae</taxon>
        <taxon>Streptophyta</taxon>
        <taxon>Embryophyta</taxon>
        <taxon>Tracheophyta</taxon>
        <taxon>Spermatophyta</taxon>
        <taxon>Pinopsida</taxon>
        <taxon>Pinidae</taxon>
        <taxon>Conifers II</taxon>
        <taxon>Cupressales</taxon>
        <taxon>Taxaceae</taxon>
        <taxon>Taxus</taxon>
    </lineage>
</organism>
<reference evidence="1 2" key="1">
    <citation type="journal article" date="2021" name="Nat. Plants">
        <title>The Taxus genome provides insights into paclitaxel biosynthesis.</title>
        <authorList>
            <person name="Xiong X."/>
            <person name="Gou J."/>
            <person name="Liao Q."/>
            <person name="Li Y."/>
            <person name="Zhou Q."/>
            <person name="Bi G."/>
            <person name="Li C."/>
            <person name="Du R."/>
            <person name="Wang X."/>
            <person name="Sun T."/>
            <person name="Guo L."/>
            <person name="Liang H."/>
            <person name="Lu P."/>
            <person name="Wu Y."/>
            <person name="Zhang Z."/>
            <person name="Ro D.K."/>
            <person name="Shang Y."/>
            <person name="Huang S."/>
            <person name="Yan J."/>
        </authorList>
    </citation>
    <scope>NUCLEOTIDE SEQUENCE [LARGE SCALE GENOMIC DNA]</scope>
    <source>
        <strain evidence="1">Ta-2019</strain>
    </source>
</reference>
<dbReference type="Proteomes" id="UP000824469">
    <property type="component" value="Unassembled WGS sequence"/>
</dbReference>
<accession>A0AA38BX84</accession>